<dbReference type="Proteomes" id="UP001367676">
    <property type="component" value="Unassembled WGS sequence"/>
</dbReference>
<dbReference type="EMBL" id="JBBCAQ010000036">
    <property type="protein sequence ID" value="KAK7576501.1"/>
    <property type="molecule type" value="Genomic_DNA"/>
</dbReference>
<feature type="domain" description="TPPC8 first Ig-like" evidence="2">
    <location>
        <begin position="681"/>
        <end position="880"/>
    </location>
</feature>
<dbReference type="Pfam" id="PF24546">
    <property type="entry name" value="Ig_TPPC8_3rd"/>
    <property type="match status" value="1"/>
</dbReference>
<keyword evidence="5" id="KW-1185">Reference proteome</keyword>
<evidence type="ECO:0008006" key="6">
    <source>
        <dbReference type="Google" id="ProtNLM"/>
    </source>
</evidence>
<dbReference type="Pfam" id="PF12739">
    <property type="entry name" value="TRAPPC-Trs85"/>
    <property type="match status" value="1"/>
</dbReference>
<dbReference type="InterPro" id="IPR024420">
    <property type="entry name" value="TRAPP_III_complex_Trs85"/>
</dbReference>
<reference evidence="4 5" key="1">
    <citation type="submission" date="2024-03" db="EMBL/GenBank/DDBJ databases">
        <title>Adaptation during the transition from Ophiocordyceps entomopathogen to insect associate is accompanied by gene loss and intensified selection.</title>
        <authorList>
            <person name="Ward C.M."/>
            <person name="Onetto C.A."/>
            <person name="Borneman A.R."/>
        </authorList>
    </citation>
    <scope>NUCLEOTIDE SEQUENCE [LARGE SCALE GENOMIC DNA]</scope>
    <source>
        <strain evidence="4">AWRI1</strain>
        <tissue evidence="4">Single Adult Female</tissue>
    </source>
</reference>
<name>A0AAN9TNV8_9HEMI</name>
<evidence type="ECO:0000259" key="2">
    <source>
        <dbReference type="Pfam" id="PF24545"/>
    </source>
</evidence>
<dbReference type="PANTHER" id="PTHR12975:SF6">
    <property type="entry name" value="TRAFFICKING PROTEIN PARTICLE COMPLEX SUBUNIT 8"/>
    <property type="match status" value="1"/>
</dbReference>
<sequence>MAKSTLTPTEFIQNSFSPFIAVLSSPLVDEICQQNNLSFIELLEPFCTSSKEVCYKEPSGNIISLKNFQIVLSDVNSKPPDAAVARRFLNESVSSTSDENVDLVTMKSGNITVQIPSFIPWFEKWRTTFLRVQFPSDHEFTKHYIACMIVITSQDDNPMDTLSTKVQQLQQLLSMSPPKMMPKWFSSSVLRYYVLLHDNSSGDVIKAEKVYDEMKSTYNANCCYMLKINSLHKGKGEVDLSKYWKKFKDGEDVQDTNSSSMTNSFASLTGESSKFEVGQDLTEEVKPNLLIHPLSPELESQRLFNNGAEMNGPVECHAQLSESCLSSEDIDHIKMLVSHFVVNALMPFVETQMQYLNEMVFNKKGVSKSLFSVPRRWFGGPKPGSPVNVPNAHYYHPDSPELQMRRLGDLCFMFGAYNCAFQAYHSVKRDFNNDGAWLYYAGALEMAALSAFLIGQDLKKAQEYTDEGVLTYLQTCRMPQFATRLTLCATECLKTLSLFGEAAGKLLQMTSEESDLRSALLLEEASYCFLKSRKPPMPRKYAFHLVLAGHRFAKANQKKHALRCYRQAYQVYKNNNWGLAEDHIHFTIGKLASSLKEKEVTAAEFAKLFTKPSAQLPAQQAIFLKEYFISLIELQKENSENIPFLEVPRVDHSSIKVALNTLENQESIEGYILAGKNMSEDELSDVRWGKLEEKLYSYANKSSVPMFFKHTINIFSSNTNNSVKPTCVVAEHIRTSVDLVNILNIPLSLKKLELMWMHSALTEDPQVDKKMLVETEVIDSLSLDPDSTSKISLHITPKTVGELHITGLTYTVILPPASDGTEPLQITGHTLLTPQGMRVISTKDQKTAPVYLPDYRLQLVAVNNVPRLKVLLKNVPSEMLCGEVKEITAKLQNVGSLPIQNVFFTSSELNCFSVPQCGSAANNIFSLINEPILPGHSIEVTIFLRGCDKSGRVSIDLLFYCNVDKSSQQKLKYRLIHHTLHLLIHESVFASALVSRSVKVTSDDSEIVNIKLQVHNKNQFYDSVKFVLYVHHISLFSSHWKLLDVISSVENDVLCLEQEQAAFLTLKAKRMHVHSGFSNLVLRTDDESISPIKKPYVDFAQFVIDKVTKNQLESSKNFGDYSNLKNIESAVTLNSLLLIFWKAELKNTGNFVFGQHHIPLAKLLQKYTSFEVNNLNDTRETADLVNTFNTPSITSLYYSEPAAKELVLIRFKHPAFVRHSFSSKRICSVPVELLILNCCDNAVEVKLDTTYQTNSSISKINEFSSFLWMGLVLHTFALKEHSCISMRLSACFGNSGTYDLASHFSVSARKDNNQVFVPQVLISHSLLCITNEIL</sequence>
<dbReference type="InterPro" id="IPR058540">
    <property type="entry name" value="Ig_TPPC8_3rd"/>
</dbReference>
<organism evidence="4 5">
    <name type="scientific">Parthenolecanium corni</name>
    <dbReference type="NCBI Taxonomy" id="536013"/>
    <lineage>
        <taxon>Eukaryota</taxon>
        <taxon>Metazoa</taxon>
        <taxon>Ecdysozoa</taxon>
        <taxon>Arthropoda</taxon>
        <taxon>Hexapoda</taxon>
        <taxon>Insecta</taxon>
        <taxon>Pterygota</taxon>
        <taxon>Neoptera</taxon>
        <taxon>Paraneoptera</taxon>
        <taxon>Hemiptera</taxon>
        <taxon>Sternorrhyncha</taxon>
        <taxon>Coccoidea</taxon>
        <taxon>Coccidae</taxon>
        <taxon>Parthenolecanium</taxon>
    </lineage>
</organism>
<evidence type="ECO:0000313" key="5">
    <source>
        <dbReference type="Proteomes" id="UP001367676"/>
    </source>
</evidence>
<evidence type="ECO:0000259" key="3">
    <source>
        <dbReference type="Pfam" id="PF24546"/>
    </source>
</evidence>
<dbReference type="Pfam" id="PF24545">
    <property type="entry name" value="Ig_TPPC8_1st"/>
    <property type="match status" value="1"/>
</dbReference>
<proteinExistence type="predicted"/>
<dbReference type="GO" id="GO:1990072">
    <property type="term" value="C:TRAPPIII protein complex"/>
    <property type="evidence" value="ECO:0007669"/>
    <property type="project" value="TreeGrafter"/>
</dbReference>
<evidence type="ECO:0000313" key="4">
    <source>
        <dbReference type="EMBL" id="KAK7576501.1"/>
    </source>
</evidence>
<accession>A0AAN9TNV8</accession>
<protein>
    <recommendedName>
        <fullName evidence="6">Trafficking protein particle complex subunit 8</fullName>
    </recommendedName>
</protein>
<dbReference type="InterPro" id="IPR057651">
    <property type="entry name" value="Ig_TPPC8_C"/>
</dbReference>
<dbReference type="InterPro" id="IPR058541">
    <property type="entry name" value="Ig_TPPC8_1st"/>
</dbReference>
<feature type="domain" description="TPPC8 third Ig-like" evidence="3">
    <location>
        <begin position="980"/>
        <end position="1158"/>
    </location>
</feature>
<gene>
    <name evidence="4" type="ORF">V9T40_012787</name>
</gene>
<dbReference type="Pfam" id="PF24542">
    <property type="entry name" value="Ig_TPPC8_C"/>
    <property type="match status" value="1"/>
</dbReference>
<feature type="domain" description="TPPC8 C-terminal Ig-like" evidence="1">
    <location>
        <begin position="1206"/>
        <end position="1309"/>
    </location>
</feature>
<comment type="caution">
    <text evidence="4">The sequence shown here is derived from an EMBL/GenBank/DDBJ whole genome shotgun (WGS) entry which is preliminary data.</text>
</comment>
<evidence type="ECO:0000259" key="1">
    <source>
        <dbReference type="Pfam" id="PF24542"/>
    </source>
</evidence>
<dbReference type="PANTHER" id="PTHR12975">
    <property type="entry name" value="TRANSPORT PROTEIN TRAPP"/>
    <property type="match status" value="1"/>
</dbReference>